<evidence type="ECO:0000313" key="1">
    <source>
        <dbReference type="EMBL" id="MDP9794963.1"/>
    </source>
</evidence>
<protein>
    <submittedName>
        <fullName evidence="1">Uncharacterized protein</fullName>
    </submittedName>
</protein>
<dbReference type="EMBL" id="JAUSRA010000001">
    <property type="protein sequence ID" value="MDP9794963.1"/>
    <property type="molecule type" value="Genomic_DNA"/>
</dbReference>
<gene>
    <name evidence="1" type="ORF">J2S43_003475</name>
</gene>
<dbReference type="RefSeq" id="WP_306830378.1">
    <property type="nucleotide sequence ID" value="NZ_JAUSRA010000001.1"/>
</dbReference>
<dbReference type="Pfam" id="PF20062">
    <property type="entry name" value="DUF6461"/>
    <property type="match status" value="1"/>
</dbReference>
<proteinExistence type="predicted"/>
<reference evidence="1 2" key="1">
    <citation type="submission" date="2023-07" db="EMBL/GenBank/DDBJ databases">
        <title>Sequencing the genomes of 1000 actinobacteria strains.</title>
        <authorList>
            <person name="Klenk H.-P."/>
        </authorList>
    </citation>
    <scope>NUCLEOTIDE SEQUENCE [LARGE SCALE GENOMIC DNA]</scope>
    <source>
        <strain evidence="1 2">DSM 44710</strain>
    </source>
</reference>
<name>A0ABT9MU44_9ACTN</name>
<dbReference type="Proteomes" id="UP001240984">
    <property type="component" value="Unassembled WGS sequence"/>
</dbReference>
<sequence length="224" mass="23882">MDLGWAWAAQSYYPGFCLTFVRHQDPATVAELLGGGPLELLTAEEADRVFPLSLPGSLLRCGTIPGWAFCYEDRAPIGFQPALFQRLSAGSDVVQVVKGGDGMNIARRVVDGQQTEEFEPRSASVNRGNEPTVLLATVKRVLRDHPETSGLVAALHAISEHVGGAVPRDVLDGPLLTTISTYTPADVTAPVSPVQHGRGRLLATFTATGEPVINRGRPSSGQSR</sequence>
<dbReference type="InterPro" id="IPR045592">
    <property type="entry name" value="DUF6461"/>
</dbReference>
<accession>A0ABT9MU44</accession>
<organism evidence="1 2">
    <name type="scientific">Catenuloplanes nepalensis</name>
    <dbReference type="NCBI Taxonomy" id="587533"/>
    <lineage>
        <taxon>Bacteria</taxon>
        <taxon>Bacillati</taxon>
        <taxon>Actinomycetota</taxon>
        <taxon>Actinomycetes</taxon>
        <taxon>Micromonosporales</taxon>
        <taxon>Micromonosporaceae</taxon>
        <taxon>Catenuloplanes</taxon>
    </lineage>
</organism>
<keyword evidence="2" id="KW-1185">Reference proteome</keyword>
<comment type="caution">
    <text evidence="1">The sequence shown here is derived from an EMBL/GenBank/DDBJ whole genome shotgun (WGS) entry which is preliminary data.</text>
</comment>
<evidence type="ECO:0000313" key="2">
    <source>
        <dbReference type="Proteomes" id="UP001240984"/>
    </source>
</evidence>